<evidence type="ECO:0000313" key="2">
    <source>
        <dbReference type="EMBL" id="CDI79784.1"/>
    </source>
</evidence>
<gene>
    <name evidence="2" type="ORF">EAH_00012350</name>
</gene>
<dbReference type="EMBL" id="HG671081">
    <property type="protein sequence ID" value="CDI79784.1"/>
    <property type="molecule type" value="Genomic_DNA"/>
</dbReference>
<feature type="compositionally biased region" description="Low complexity" evidence="1">
    <location>
        <begin position="326"/>
        <end position="338"/>
    </location>
</feature>
<feature type="region of interest" description="Disordered" evidence="1">
    <location>
        <begin position="500"/>
        <end position="522"/>
    </location>
</feature>
<dbReference type="Proteomes" id="UP000018050">
    <property type="component" value="Unassembled WGS sequence"/>
</dbReference>
<dbReference type="RefSeq" id="XP_013250165.1">
    <property type="nucleotide sequence ID" value="XM_013394711.1"/>
</dbReference>
<sequence>MPAKALIPNKATWGLSGSARQATAASEREITTFPEKIAQRCCCCHRNVHLNRHEYRSFGAQEIAKLSHSRKDPHGYCRQSSPGAETKPLCPSINCDDTAPACPEEQRSAAFPSRSSQATPEKDFAPATTGPAPSDIKQQPAIPVCSRCQGNMTLHERWEHEHRRPSDPPPQSEKNCAAYIGLLAAGGANLRQAGCGSSNSSTIPPAQCRIASNISASCCGPVLPSGLRHATSVASNCAPHCPPITPPSTTSGQFWQKRWEPLPANNFFKAWEAFPTSWVHTLRGSSVVVPVWGHEGMAHRISRIPPPVIRTRHLRNPCRSNSATTSQISLQQEQQLPQKKGHYDSSCNSTAHRPLVNTAIQTENTHIAQSARDPAYTCNGCPSFYPPRPPFARTTPQNKQVSCASSCSSGARCRSRTPTHRRGASNNSSLGVQTHDDDGIPDVTRAPASVQYKRLIAEEAESGAATAAFQAAAELQAAAAAFGMAIGRLSSLTSPVNTNQQPIIPGIRRQGPTRSEADKKSQFLHASKSLPALNGHETSRVTPRRELSQREEQLLDCMAASFAAVNLDP</sequence>
<reference evidence="2" key="2">
    <citation type="submission" date="2013-10" db="EMBL/GenBank/DDBJ databases">
        <authorList>
            <person name="Aslett M."/>
        </authorList>
    </citation>
    <scope>NUCLEOTIDE SEQUENCE</scope>
    <source>
        <strain evidence="2">Houghton</strain>
    </source>
</reference>
<feature type="compositionally biased region" description="Basic residues" evidence="1">
    <location>
        <begin position="413"/>
        <end position="423"/>
    </location>
</feature>
<evidence type="ECO:0000313" key="3">
    <source>
        <dbReference type="Proteomes" id="UP000018050"/>
    </source>
</evidence>
<dbReference type="AlphaFoldDB" id="U6GMF2"/>
<feature type="compositionally biased region" description="Basic and acidic residues" evidence="1">
    <location>
        <begin position="537"/>
        <end position="546"/>
    </location>
</feature>
<feature type="region of interest" description="Disordered" evidence="1">
    <location>
        <begin position="104"/>
        <end position="138"/>
    </location>
</feature>
<protein>
    <submittedName>
        <fullName evidence="2">Uncharacterized protein</fullName>
    </submittedName>
</protein>
<dbReference type="GeneID" id="25269305"/>
<accession>U6GMF2</accession>
<dbReference type="VEuPathDB" id="ToxoDB:EAH_00012350"/>
<feature type="region of interest" description="Disordered" evidence="1">
    <location>
        <begin position="71"/>
        <end position="90"/>
    </location>
</feature>
<organism evidence="2 3">
    <name type="scientific">Eimeria acervulina</name>
    <name type="common">Coccidian parasite</name>
    <dbReference type="NCBI Taxonomy" id="5801"/>
    <lineage>
        <taxon>Eukaryota</taxon>
        <taxon>Sar</taxon>
        <taxon>Alveolata</taxon>
        <taxon>Apicomplexa</taxon>
        <taxon>Conoidasida</taxon>
        <taxon>Coccidia</taxon>
        <taxon>Eucoccidiorida</taxon>
        <taxon>Eimeriorina</taxon>
        <taxon>Eimeriidae</taxon>
        <taxon>Eimeria</taxon>
    </lineage>
</organism>
<feature type="region of interest" description="Disordered" evidence="1">
    <location>
        <begin position="527"/>
        <end position="546"/>
    </location>
</feature>
<feature type="region of interest" description="Disordered" evidence="1">
    <location>
        <begin position="318"/>
        <end position="345"/>
    </location>
</feature>
<proteinExistence type="predicted"/>
<evidence type="ECO:0000256" key="1">
    <source>
        <dbReference type="SAM" id="MobiDB-lite"/>
    </source>
</evidence>
<reference evidence="2" key="1">
    <citation type="submission" date="2013-10" db="EMBL/GenBank/DDBJ databases">
        <title>Genomic analysis of the causative agents of coccidiosis in chickens.</title>
        <authorList>
            <person name="Reid A.J."/>
            <person name="Blake D."/>
            <person name="Billington K."/>
            <person name="Browne H."/>
            <person name="Dunn M."/>
            <person name="Hung S."/>
            <person name="Kawahara F."/>
            <person name="Miranda-Saavedra D."/>
            <person name="Mourier T."/>
            <person name="Nagra H."/>
            <person name="Otto T.D."/>
            <person name="Rawlings N."/>
            <person name="Sanchez A."/>
            <person name="Sanders M."/>
            <person name="Subramaniam C."/>
            <person name="Tay Y."/>
            <person name="Dear P."/>
            <person name="Doerig C."/>
            <person name="Gruber A."/>
            <person name="Parkinson J."/>
            <person name="Shirley M."/>
            <person name="Wan K.L."/>
            <person name="Berriman M."/>
            <person name="Tomley F."/>
            <person name="Pain A."/>
        </authorList>
    </citation>
    <scope>NUCLEOTIDE SEQUENCE</scope>
    <source>
        <strain evidence="2">Houghton</strain>
    </source>
</reference>
<feature type="region of interest" description="Disordered" evidence="1">
    <location>
        <begin position="407"/>
        <end position="442"/>
    </location>
</feature>
<name>U6GMF2_EIMAC</name>
<keyword evidence="3" id="KW-1185">Reference proteome</keyword>